<comment type="catalytic activity">
    <reaction evidence="3">
        <text>oxidized coenzyme F420-(gamma-L-Glu)(n) + a quinol + H(+) = reduced coenzyme F420-(gamma-L-Glu)(n) + a quinone</text>
        <dbReference type="Rhea" id="RHEA:39663"/>
        <dbReference type="Rhea" id="RHEA-COMP:12939"/>
        <dbReference type="Rhea" id="RHEA-COMP:14378"/>
        <dbReference type="ChEBI" id="CHEBI:15378"/>
        <dbReference type="ChEBI" id="CHEBI:24646"/>
        <dbReference type="ChEBI" id="CHEBI:132124"/>
        <dbReference type="ChEBI" id="CHEBI:133980"/>
        <dbReference type="ChEBI" id="CHEBI:139511"/>
    </reaction>
</comment>
<dbReference type="PANTHER" id="PTHR39428">
    <property type="entry name" value="F420H(2)-DEPENDENT QUINONE REDUCTASE RV1261C"/>
    <property type="match status" value="1"/>
</dbReference>
<keyword evidence="2" id="KW-0560">Oxidoreductase</keyword>
<comment type="similarity">
    <text evidence="1">Belongs to the F420H(2)-dependent quinone reductase family.</text>
</comment>
<dbReference type="Pfam" id="PF04075">
    <property type="entry name" value="F420H2_quin_red"/>
    <property type="match status" value="1"/>
</dbReference>
<dbReference type="InterPro" id="IPR004378">
    <property type="entry name" value="F420H2_quin_Rdtase"/>
</dbReference>
<evidence type="ECO:0000313" key="4">
    <source>
        <dbReference type="EMBL" id="ODR10114.1"/>
    </source>
</evidence>
<protein>
    <recommendedName>
        <fullName evidence="6">Nitroreductase</fullName>
    </recommendedName>
</protein>
<dbReference type="PANTHER" id="PTHR39428:SF1">
    <property type="entry name" value="F420H(2)-DEPENDENT QUINONE REDUCTASE RV1261C"/>
    <property type="match status" value="1"/>
</dbReference>
<dbReference type="AlphaFoldDB" id="A0A1E3T6R7"/>
<dbReference type="EMBL" id="MIHC01000003">
    <property type="protein sequence ID" value="ODR10114.1"/>
    <property type="molecule type" value="Genomic_DNA"/>
</dbReference>
<comment type="caution">
    <text evidence="4">The sequence shown here is derived from an EMBL/GenBank/DDBJ whole genome shotgun (WGS) entry which is preliminary data.</text>
</comment>
<dbReference type="STRING" id="243061.AWC25_08860"/>
<dbReference type="Proteomes" id="UP000094224">
    <property type="component" value="Unassembled WGS sequence"/>
</dbReference>
<dbReference type="NCBIfam" id="TIGR00026">
    <property type="entry name" value="hi_GC_TIGR00026"/>
    <property type="match status" value="1"/>
</dbReference>
<sequence length="165" mass="17765">MHIPEVVPASSLAHRVVTQLATSPLGIWVMRNIAPRLDPALLRCSGGRLSMVTPFPALLLTHTGAKSGIRRTSTVVYFTDRGRVIVIASNFGATRHPAWYHNVKAHPEVTIEAGRFSGRFIAEDVTGTERDRLFGLAGGATSPYGTYQDTAGSRLIPVLAFTPAS</sequence>
<dbReference type="GO" id="GO:0016491">
    <property type="term" value="F:oxidoreductase activity"/>
    <property type="evidence" value="ECO:0007669"/>
    <property type="project" value="UniProtKB-KW"/>
</dbReference>
<dbReference type="Gene3D" id="2.30.110.10">
    <property type="entry name" value="Electron Transport, Fmn-binding Protein, Chain A"/>
    <property type="match status" value="1"/>
</dbReference>
<dbReference type="GO" id="GO:0070967">
    <property type="term" value="F:coenzyme F420 binding"/>
    <property type="evidence" value="ECO:0007669"/>
    <property type="project" value="TreeGrafter"/>
</dbReference>
<keyword evidence="5" id="KW-1185">Reference proteome</keyword>
<evidence type="ECO:0000256" key="1">
    <source>
        <dbReference type="ARBA" id="ARBA00008710"/>
    </source>
</evidence>
<evidence type="ECO:0000256" key="3">
    <source>
        <dbReference type="ARBA" id="ARBA00049106"/>
    </source>
</evidence>
<evidence type="ECO:0000313" key="5">
    <source>
        <dbReference type="Proteomes" id="UP000094224"/>
    </source>
</evidence>
<evidence type="ECO:0008006" key="6">
    <source>
        <dbReference type="Google" id="ProtNLM"/>
    </source>
</evidence>
<dbReference type="InterPro" id="IPR012349">
    <property type="entry name" value="Split_barrel_FMN-bd"/>
</dbReference>
<accession>A0A1E3T6R7</accession>
<reference evidence="5" key="1">
    <citation type="submission" date="2016-09" db="EMBL/GenBank/DDBJ databases">
        <authorList>
            <person name="Greninger A.L."/>
            <person name="Jerome K.R."/>
            <person name="Mcnair B."/>
            <person name="Wallis C."/>
            <person name="Fang F."/>
        </authorList>
    </citation>
    <scope>NUCLEOTIDE SEQUENCE [LARGE SCALE GENOMIC DNA]</scope>
    <source>
        <strain evidence="5">BC1_M4</strain>
    </source>
</reference>
<evidence type="ECO:0000256" key="2">
    <source>
        <dbReference type="ARBA" id="ARBA00023002"/>
    </source>
</evidence>
<dbReference type="GO" id="GO:0005886">
    <property type="term" value="C:plasma membrane"/>
    <property type="evidence" value="ECO:0007669"/>
    <property type="project" value="TreeGrafter"/>
</dbReference>
<proteinExistence type="inferred from homology"/>
<gene>
    <name evidence="4" type="ORF">BHQ21_03160</name>
</gene>
<organism evidence="4 5">
    <name type="scientific">Mycobacterium sherrisii</name>
    <dbReference type="NCBI Taxonomy" id="243061"/>
    <lineage>
        <taxon>Bacteria</taxon>
        <taxon>Bacillati</taxon>
        <taxon>Actinomycetota</taxon>
        <taxon>Actinomycetes</taxon>
        <taxon>Mycobacteriales</taxon>
        <taxon>Mycobacteriaceae</taxon>
        <taxon>Mycobacterium</taxon>
        <taxon>Mycobacterium simiae complex</taxon>
    </lineage>
</organism>
<name>A0A1E3T6R7_9MYCO</name>
<dbReference type="RefSeq" id="WP_069398850.1">
    <property type="nucleotide sequence ID" value="NZ_JAYWKZ010000056.1"/>
</dbReference>